<gene>
    <name evidence="2" type="ORF">LVIROSA_LOCUS8316</name>
</gene>
<feature type="compositionally biased region" description="Acidic residues" evidence="1">
    <location>
        <begin position="56"/>
        <end position="71"/>
    </location>
</feature>
<evidence type="ECO:0000313" key="3">
    <source>
        <dbReference type="Proteomes" id="UP001157418"/>
    </source>
</evidence>
<proteinExistence type="predicted"/>
<name>A0AAU9M477_9ASTR</name>
<dbReference type="AlphaFoldDB" id="A0AAU9M477"/>
<feature type="compositionally biased region" description="Low complexity" evidence="1">
    <location>
        <begin position="72"/>
        <end position="82"/>
    </location>
</feature>
<feature type="compositionally biased region" description="Pro residues" evidence="1">
    <location>
        <begin position="83"/>
        <end position="94"/>
    </location>
</feature>
<protein>
    <submittedName>
        <fullName evidence="2">Uncharacterized protein</fullName>
    </submittedName>
</protein>
<dbReference type="Proteomes" id="UP001157418">
    <property type="component" value="Unassembled WGS sequence"/>
</dbReference>
<accession>A0AAU9M477</accession>
<feature type="compositionally biased region" description="Pro residues" evidence="1">
    <location>
        <begin position="132"/>
        <end position="149"/>
    </location>
</feature>
<keyword evidence="3" id="KW-1185">Reference proteome</keyword>
<evidence type="ECO:0000256" key="1">
    <source>
        <dbReference type="SAM" id="MobiDB-lite"/>
    </source>
</evidence>
<dbReference type="EMBL" id="CAKMRJ010001112">
    <property type="protein sequence ID" value="CAH1420884.1"/>
    <property type="molecule type" value="Genomic_DNA"/>
</dbReference>
<organism evidence="2 3">
    <name type="scientific">Lactuca virosa</name>
    <dbReference type="NCBI Taxonomy" id="75947"/>
    <lineage>
        <taxon>Eukaryota</taxon>
        <taxon>Viridiplantae</taxon>
        <taxon>Streptophyta</taxon>
        <taxon>Embryophyta</taxon>
        <taxon>Tracheophyta</taxon>
        <taxon>Spermatophyta</taxon>
        <taxon>Magnoliopsida</taxon>
        <taxon>eudicotyledons</taxon>
        <taxon>Gunneridae</taxon>
        <taxon>Pentapetalae</taxon>
        <taxon>asterids</taxon>
        <taxon>campanulids</taxon>
        <taxon>Asterales</taxon>
        <taxon>Asteraceae</taxon>
        <taxon>Cichorioideae</taxon>
        <taxon>Cichorieae</taxon>
        <taxon>Lactucinae</taxon>
        <taxon>Lactuca</taxon>
    </lineage>
</organism>
<comment type="caution">
    <text evidence="2">The sequence shown here is derived from an EMBL/GenBank/DDBJ whole genome shotgun (WGS) entry which is preliminary data.</text>
</comment>
<sequence>MEMHRQNQIKREEETEAEIANMKKYYYSEEEMEAEKAKWRQIYYSTLKEKKKAVNEEEEESLEESEMESEPMMEPQLPSSMMPAPPPPSPPLTQPPLEFKLSKEGAVLDTGGSNKLVTKSEVPLINDHKQPLTPPPYPSSSPSPSPPPSALLSPPHLRLENNSEKKILKIKKLDSGRCEFLMATNHHRHHHRSCSRRYRCLMKRTEERSRKRSMSTNRAS</sequence>
<feature type="region of interest" description="Disordered" evidence="1">
    <location>
        <begin position="49"/>
        <end position="164"/>
    </location>
</feature>
<reference evidence="2 3" key="1">
    <citation type="submission" date="2022-01" db="EMBL/GenBank/DDBJ databases">
        <authorList>
            <person name="Xiong W."/>
            <person name="Schranz E."/>
        </authorList>
    </citation>
    <scope>NUCLEOTIDE SEQUENCE [LARGE SCALE GENOMIC DNA]</scope>
</reference>
<evidence type="ECO:0000313" key="2">
    <source>
        <dbReference type="EMBL" id="CAH1420884.1"/>
    </source>
</evidence>